<protein>
    <submittedName>
        <fullName evidence="1">Uncharacterized protein</fullName>
    </submittedName>
</protein>
<gene>
    <name evidence="1" type="ORF">RHMOL_Rhmol05G0071500</name>
</gene>
<name>A0ACC0NNC2_RHOML</name>
<accession>A0ACC0NNC2</accession>
<organism evidence="1 2">
    <name type="scientific">Rhododendron molle</name>
    <name type="common">Chinese azalea</name>
    <name type="synonym">Azalea mollis</name>
    <dbReference type="NCBI Taxonomy" id="49168"/>
    <lineage>
        <taxon>Eukaryota</taxon>
        <taxon>Viridiplantae</taxon>
        <taxon>Streptophyta</taxon>
        <taxon>Embryophyta</taxon>
        <taxon>Tracheophyta</taxon>
        <taxon>Spermatophyta</taxon>
        <taxon>Magnoliopsida</taxon>
        <taxon>eudicotyledons</taxon>
        <taxon>Gunneridae</taxon>
        <taxon>Pentapetalae</taxon>
        <taxon>asterids</taxon>
        <taxon>Ericales</taxon>
        <taxon>Ericaceae</taxon>
        <taxon>Ericoideae</taxon>
        <taxon>Rhodoreae</taxon>
        <taxon>Rhododendron</taxon>
    </lineage>
</organism>
<keyword evidence="2" id="KW-1185">Reference proteome</keyword>
<dbReference type="Proteomes" id="UP001062846">
    <property type="component" value="Chromosome 5"/>
</dbReference>
<comment type="caution">
    <text evidence="1">The sequence shown here is derived from an EMBL/GenBank/DDBJ whole genome shotgun (WGS) entry which is preliminary data.</text>
</comment>
<evidence type="ECO:0000313" key="2">
    <source>
        <dbReference type="Proteomes" id="UP001062846"/>
    </source>
</evidence>
<dbReference type="EMBL" id="CM046392">
    <property type="protein sequence ID" value="KAI8554098.1"/>
    <property type="molecule type" value="Genomic_DNA"/>
</dbReference>
<sequence>MPRLPTLKASIPAAAAAIPPTTAAIPAAAAIPTTVASTSAAAPSTSAVIPTTSAIPTTSTIPPAAAAASAPSSSAAGAALDGALVGAGDVGGLGAAVAAGFDDELDGLAVAQAAEAVGADRGLVDEEVIAAVVRGDEAEPLLVVEPLHDPRHPGAVTFSH</sequence>
<proteinExistence type="predicted"/>
<reference evidence="1" key="1">
    <citation type="submission" date="2022-02" db="EMBL/GenBank/DDBJ databases">
        <title>Plant Genome Project.</title>
        <authorList>
            <person name="Zhang R.-G."/>
        </authorList>
    </citation>
    <scope>NUCLEOTIDE SEQUENCE</scope>
    <source>
        <strain evidence="1">AT1</strain>
    </source>
</reference>
<evidence type="ECO:0000313" key="1">
    <source>
        <dbReference type="EMBL" id="KAI8554098.1"/>
    </source>
</evidence>